<dbReference type="SUPFAM" id="SSF56112">
    <property type="entry name" value="Protein kinase-like (PK-like)"/>
    <property type="match status" value="1"/>
</dbReference>
<dbReference type="PANTHER" id="PTHR44167">
    <property type="entry name" value="OVARIAN-SPECIFIC SERINE/THREONINE-PROTEIN KINASE LOK-RELATED"/>
    <property type="match status" value="1"/>
</dbReference>
<evidence type="ECO:0000313" key="3">
    <source>
        <dbReference type="EMBL" id="PUU76168.1"/>
    </source>
</evidence>
<feature type="region of interest" description="Disordered" evidence="1">
    <location>
        <begin position="311"/>
        <end position="590"/>
    </location>
</feature>
<reference evidence="3 4" key="1">
    <citation type="submission" date="2017-04" db="EMBL/GenBank/DDBJ databases">
        <title>Draft genome sequence of Tuber borchii Vittad., a whitish edible truffle.</title>
        <authorList>
            <consortium name="DOE Joint Genome Institute"/>
            <person name="Murat C."/>
            <person name="Kuo A."/>
            <person name="Barry K.W."/>
            <person name="Clum A."/>
            <person name="Dockter R.B."/>
            <person name="Fauchery L."/>
            <person name="Iotti M."/>
            <person name="Kohler A."/>
            <person name="Labutti K."/>
            <person name="Lindquist E.A."/>
            <person name="Lipzen A."/>
            <person name="Ohm R.A."/>
            <person name="Wang M."/>
            <person name="Grigoriev I.V."/>
            <person name="Zambonelli A."/>
            <person name="Martin F.M."/>
        </authorList>
    </citation>
    <scope>NUCLEOTIDE SEQUENCE [LARGE SCALE GENOMIC DNA]</scope>
    <source>
        <strain evidence="3 4">Tbo3840</strain>
    </source>
</reference>
<feature type="compositionally biased region" description="Basic and acidic residues" evidence="1">
    <location>
        <begin position="461"/>
        <end position="473"/>
    </location>
</feature>
<dbReference type="Gene3D" id="3.30.200.20">
    <property type="entry name" value="Phosphorylase Kinase, domain 1"/>
    <property type="match status" value="1"/>
</dbReference>
<dbReference type="Pfam" id="PF00069">
    <property type="entry name" value="Pkinase"/>
    <property type="match status" value="1"/>
</dbReference>
<evidence type="ECO:0000313" key="4">
    <source>
        <dbReference type="Proteomes" id="UP000244722"/>
    </source>
</evidence>
<comment type="caution">
    <text evidence="3">The sequence shown here is derived from an EMBL/GenBank/DDBJ whole genome shotgun (WGS) entry which is preliminary data.</text>
</comment>
<name>A0A2T6ZL04_TUBBO</name>
<accession>A0A2T6ZL04</accession>
<dbReference type="InterPro" id="IPR000719">
    <property type="entry name" value="Prot_kinase_dom"/>
</dbReference>
<dbReference type="OrthoDB" id="10252171at2759"/>
<keyword evidence="4" id="KW-1185">Reference proteome</keyword>
<dbReference type="GO" id="GO:0051598">
    <property type="term" value="P:meiotic recombination checkpoint signaling"/>
    <property type="evidence" value="ECO:0007669"/>
    <property type="project" value="TreeGrafter"/>
</dbReference>
<dbReference type="GO" id="GO:0005737">
    <property type="term" value="C:cytoplasm"/>
    <property type="evidence" value="ECO:0007669"/>
    <property type="project" value="TreeGrafter"/>
</dbReference>
<dbReference type="STRING" id="42251.A0A2T6ZL04"/>
<dbReference type="PROSITE" id="PS50011">
    <property type="entry name" value="PROTEIN_KINASE_DOM"/>
    <property type="match status" value="1"/>
</dbReference>
<dbReference type="Proteomes" id="UP000244722">
    <property type="component" value="Unassembled WGS sequence"/>
</dbReference>
<dbReference type="Gene3D" id="1.10.510.10">
    <property type="entry name" value="Transferase(Phosphotransferase) domain 1"/>
    <property type="match status" value="1"/>
</dbReference>
<gene>
    <name evidence="3" type="ORF">B9Z19DRAFT_1029373</name>
</gene>
<protein>
    <submittedName>
        <fullName evidence="3">Kinase-like domain-containing protein</fullName>
    </submittedName>
</protein>
<feature type="domain" description="Protein kinase" evidence="2">
    <location>
        <begin position="43"/>
        <end position="306"/>
    </location>
</feature>
<organism evidence="3 4">
    <name type="scientific">Tuber borchii</name>
    <name type="common">White truffle</name>
    <dbReference type="NCBI Taxonomy" id="42251"/>
    <lineage>
        <taxon>Eukaryota</taxon>
        <taxon>Fungi</taxon>
        <taxon>Dikarya</taxon>
        <taxon>Ascomycota</taxon>
        <taxon>Pezizomycotina</taxon>
        <taxon>Pezizomycetes</taxon>
        <taxon>Pezizales</taxon>
        <taxon>Tuberaceae</taxon>
        <taxon>Tuber</taxon>
    </lineage>
</organism>
<feature type="compositionally biased region" description="Basic residues" evidence="1">
    <location>
        <begin position="341"/>
        <end position="352"/>
    </location>
</feature>
<keyword evidence="3" id="KW-0418">Kinase</keyword>
<dbReference type="AlphaFoldDB" id="A0A2T6ZL04"/>
<evidence type="ECO:0000256" key="1">
    <source>
        <dbReference type="SAM" id="MobiDB-lite"/>
    </source>
</evidence>
<dbReference type="GO" id="GO:0004674">
    <property type="term" value="F:protein serine/threonine kinase activity"/>
    <property type="evidence" value="ECO:0007669"/>
    <property type="project" value="TreeGrafter"/>
</dbReference>
<sequence>MSTTQSDLVEWYKLETEFFQDHVRHTRYAEKEKNRYVRMKENWSNCEELGTGALSVVYKQARGTTSRYRAVKTIDKRRLPSNLDYSRELLVMAILAKRPELFVKFLGWYEKPETLYIAMEYLPERDLTKHIGSPLPQATVQTISKQILEGLKVMHQKGIAHRDLKPANIFVVSMSPARVKLGDFGISKRIRPQDTTTFHTQVSTRIYGAPEVLGLDSTSETSAYTNSVDIWSLGCVIYELLVGARLFALERQVSRYYHGTLPFPHDKLKGLSPPTDNVGISLIKSMLAIQPEDRPTAADALGNAWLVGLKSDNEDSGDDQDETAQNGDESSWGRESEGKLTTHHKRKKRRGQRNPIAQDDSKCTPGDVALGASPWLQWGSDPTSPKSEIGASTMTSVESSLIQKGSRNSGLAMDASQLPGDSFQGAEDSQYSTSMSPKPPSSCPPTLNPHQGNSPQLAPEANRRAEHTLKREAPLQSPVHRRRELGTGSGQTVRKLQKVKSSRIPRPMRVVGGVGGGCGGPTANPTKNPNTRQNPNTGRNPNQNPNARSNPNQNPKAVSNHNRSSNTGPNPNRNSNVGWKLRTGGNPNIG</sequence>
<feature type="compositionally biased region" description="Polar residues" evidence="1">
    <location>
        <begin position="523"/>
        <end position="577"/>
    </location>
</feature>
<dbReference type="PROSITE" id="PS00108">
    <property type="entry name" value="PROTEIN_KINASE_ST"/>
    <property type="match status" value="1"/>
</dbReference>
<feature type="compositionally biased region" description="Polar residues" evidence="1">
    <location>
        <begin position="380"/>
        <end position="409"/>
    </location>
</feature>
<dbReference type="SMART" id="SM00220">
    <property type="entry name" value="S_TKc"/>
    <property type="match status" value="1"/>
</dbReference>
<dbReference type="GO" id="GO:0005524">
    <property type="term" value="F:ATP binding"/>
    <property type="evidence" value="ECO:0007669"/>
    <property type="project" value="InterPro"/>
</dbReference>
<proteinExistence type="predicted"/>
<dbReference type="PANTHER" id="PTHR44167:SF24">
    <property type="entry name" value="SERINE_THREONINE-PROTEIN KINASE CHK2"/>
    <property type="match status" value="1"/>
</dbReference>
<dbReference type="InterPro" id="IPR011009">
    <property type="entry name" value="Kinase-like_dom_sf"/>
</dbReference>
<feature type="compositionally biased region" description="Pro residues" evidence="1">
    <location>
        <begin position="437"/>
        <end position="447"/>
    </location>
</feature>
<dbReference type="EMBL" id="NESQ01000198">
    <property type="protein sequence ID" value="PUU76168.1"/>
    <property type="molecule type" value="Genomic_DNA"/>
</dbReference>
<evidence type="ECO:0000259" key="2">
    <source>
        <dbReference type="PROSITE" id="PS50011"/>
    </source>
</evidence>
<feature type="compositionally biased region" description="Basic and acidic residues" evidence="1">
    <location>
        <begin position="331"/>
        <end position="340"/>
    </location>
</feature>
<dbReference type="InterPro" id="IPR008271">
    <property type="entry name" value="Ser/Thr_kinase_AS"/>
</dbReference>
<keyword evidence="3" id="KW-0808">Transferase</keyword>
<dbReference type="GO" id="GO:0005634">
    <property type="term" value="C:nucleus"/>
    <property type="evidence" value="ECO:0007669"/>
    <property type="project" value="TreeGrafter"/>
</dbReference>